<dbReference type="Gene3D" id="3.40.220.10">
    <property type="entry name" value="Leucine Aminopeptidase, subunit E, domain 1"/>
    <property type="match status" value="1"/>
</dbReference>
<dbReference type="PROSITE" id="PS51154">
    <property type="entry name" value="MACRO"/>
    <property type="match status" value="1"/>
</dbReference>
<feature type="compositionally biased region" description="Acidic residues" evidence="1">
    <location>
        <begin position="384"/>
        <end position="393"/>
    </location>
</feature>
<dbReference type="SUPFAM" id="SSF52949">
    <property type="entry name" value="Macro domain-like"/>
    <property type="match status" value="1"/>
</dbReference>
<dbReference type="EMBL" id="FO082272">
    <property type="protein sequence ID" value="CCO66265.1"/>
    <property type="molecule type" value="Genomic_DNA"/>
</dbReference>
<proteinExistence type="predicted"/>
<name>K8F2F6_9CHLO</name>
<reference evidence="3 4" key="1">
    <citation type="submission" date="2011-10" db="EMBL/GenBank/DDBJ databases">
        <authorList>
            <person name="Genoscope - CEA"/>
        </authorList>
    </citation>
    <scope>NUCLEOTIDE SEQUENCE [LARGE SCALE GENOMIC DNA]</scope>
    <source>
        <strain evidence="3 4">RCC 1105</strain>
    </source>
</reference>
<feature type="compositionally biased region" description="Low complexity" evidence="1">
    <location>
        <begin position="19"/>
        <end position="28"/>
    </location>
</feature>
<dbReference type="OrthoDB" id="6077599at2759"/>
<feature type="compositionally biased region" description="Polar residues" evidence="1">
    <location>
        <begin position="427"/>
        <end position="444"/>
    </location>
</feature>
<feature type="compositionally biased region" description="Polar residues" evidence="1">
    <location>
        <begin position="402"/>
        <end position="418"/>
    </location>
</feature>
<feature type="compositionally biased region" description="Low complexity" evidence="1">
    <location>
        <begin position="75"/>
        <end position="96"/>
    </location>
</feature>
<feature type="compositionally biased region" description="Polar residues" evidence="1">
    <location>
        <begin position="1"/>
        <end position="18"/>
    </location>
</feature>
<protein>
    <recommendedName>
        <fullName evidence="2">Macro domain-containing protein</fullName>
    </recommendedName>
</protein>
<accession>K8F2F6</accession>
<evidence type="ECO:0000259" key="2">
    <source>
        <dbReference type="PROSITE" id="PS51154"/>
    </source>
</evidence>
<feature type="region of interest" description="Disordered" evidence="1">
    <location>
        <begin position="373"/>
        <end position="449"/>
    </location>
</feature>
<dbReference type="RefSeq" id="XP_007512177.1">
    <property type="nucleotide sequence ID" value="XM_007512115.1"/>
</dbReference>
<dbReference type="InterPro" id="IPR002589">
    <property type="entry name" value="Macro_dom"/>
</dbReference>
<dbReference type="InterPro" id="IPR043472">
    <property type="entry name" value="Macro_dom-like"/>
</dbReference>
<dbReference type="GeneID" id="19014755"/>
<dbReference type="KEGG" id="bpg:Bathy07g02660"/>
<feature type="compositionally biased region" description="Low complexity" evidence="1">
    <location>
        <begin position="37"/>
        <end position="51"/>
    </location>
</feature>
<dbReference type="AlphaFoldDB" id="K8F2F6"/>
<dbReference type="InterPro" id="IPR036865">
    <property type="entry name" value="CRAL-TRIO_dom_sf"/>
</dbReference>
<dbReference type="eggNOG" id="KOG2633">
    <property type="taxonomic scope" value="Eukaryota"/>
</dbReference>
<keyword evidence="4" id="KW-1185">Reference proteome</keyword>
<dbReference type="PANTHER" id="PTHR11106">
    <property type="entry name" value="GANGLIOSIDE INDUCED DIFFERENTIATION ASSOCIATED PROTEIN 2-RELATED"/>
    <property type="match status" value="1"/>
</dbReference>
<dbReference type="Pfam" id="PF01661">
    <property type="entry name" value="Macro"/>
    <property type="match status" value="1"/>
</dbReference>
<feature type="region of interest" description="Disordered" evidence="1">
    <location>
        <begin position="1"/>
        <end position="129"/>
    </location>
</feature>
<feature type="compositionally biased region" description="Basic and acidic residues" evidence="1">
    <location>
        <begin position="374"/>
        <end position="383"/>
    </location>
</feature>
<evidence type="ECO:0000313" key="4">
    <source>
        <dbReference type="Proteomes" id="UP000198341"/>
    </source>
</evidence>
<evidence type="ECO:0000313" key="3">
    <source>
        <dbReference type="EMBL" id="CCO66265.1"/>
    </source>
</evidence>
<dbReference type="Gene3D" id="3.40.525.10">
    <property type="entry name" value="CRAL-TRIO lipid binding domain"/>
    <property type="match status" value="1"/>
</dbReference>
<dbReference type="Proteomes" id="UP000198341">
    <property type="component" value="Chromosome 7"/>
</dbReference>
<organism evidence="3 4">
    <name type="scientific">Bathycoccus prasinos</name>
    <dbReference type="NCBI Taxonomy" id="41875"/>
    <lineage>
        <taxon>Eukaryota</taxon>
        <taxon>Viridiplantae</taxon>
        <taxon>Chlorophyta</taxon>
        <taxon>Mamiellophyceae</taxon>
        <taxon>Mamiellales</taxon>
        <taxon>Bathycoccaceae</taxon>
        <taxon>Bathycoccus</taxon>
    </lineage>
</organism>
<dbReference type="Pfam" id="PF13716">
    <property type="entry name" value="CRAL_TRIO_2"/>
    <property type="match status" value="1"/>
</dbReference>
<sequence>MFSSFPTTRHSFSENKNATTTTKEQQQQKGDDFNAYGAFSWSSRASRSSSSSGGGLLKSENHDEVDGEAQHQNVPSSASPSAKKKSNNNNNNASSSRARGAKTTTSQSSLLRNNSLTKSPRSPKDPFDEETYTFKEEALFPVSERINECLRLVAEGDAPWETPKVTAICLASNEDVVSEKQPVGTNKYRRKAGTIIINEDFMEQGYNGGKTTSGKARTGDCIVTKGGGLPGVEHLVHCVVPRYVARYKTAAETALVHCYRNALSMCIEDEVGSRNIGLTLLHRDERKCYPRREGAEVLARTVRRFLEKWVHKFESVVILFPDEETKAYYEKEVLPIYFPRNLIELQRSREEAMECDENGERVIVGRTISIDAFPSRHDSRDSRDDDDDVDGGFEGERAATMGSRSESMDNNGAMSEDSSVGEDEDLGTNTEKSTNPTTLQPQQQEGRKSVEITIGYKGGRRWQHGKGLLKSDKHSLSNKSMNNLSEVLNVPLGVTIATPATGATFISQHETPEERRARVVSISQGNIEPWLLLNEATKLNANFDKCLSSVEDTTTLENEEIEYAKLLRVASHSLDQLNVLESATRAVTVEKHADFAGRRIITIVGAFAERMLREGEGDLLAMSLANNVVNASQEGAASGFIIIYHHTGQNSDSLTSEQFEMLLSKALGPAHCQAQLKALYVVHPGTKMKAQCWWSSLGINRNDGACAALGKAVYVNTLEELNAYVRVQGGEELDVPAHVKDFDANVAAKGSWY</sequence>
<evidence type="ECO:0000256" key="1">
    <source>
        <dbReference type="SAM" id="MobiDB-lite"/>
    </source>
</evidence>
<gene>
    <name evidence="3" type="ORF">Bathy07g02660</name>
</gene>
<feature type="domain" description="Macro" evidence="2">
    <location>
        <begin position="138"/>
        <end position="337"/>
    </location>
</feature>
<dbReference type="PANTHER" id="PTHR11106:SF72">
    <property type="entry name" value="GANGLIOSIDE-INDUCED DIFFERENTIATION-ASSOCIATED PROTEIN 2"/>
    <property type="match status" value="1"/>
</dbReference>
<dbReference type="STRING" id="41875.K8F2F6"/>
<feature type="compositionally biased region" description="Polar residues" evidence="1">
    <location>
        <begin position="102"/>
        <end position="120"/>
    </location>
</feature>
<dbReference type="InterPro" id="IPR001251">
    <property type="entry name" value="CRAL-TRIO_dom"/>
</dbReference>